<feature type="region of interest" description="Disordered" evidence="1">
    <location>
        <begin position="976"/>
        <end position="1009"/>
    </location>
</feature>
<evidence type="ECO:0000313" key="3">
    <source>
        <dbReference type="EMBL" id="TPG55091.1"/>
    </source>
</evidence>
<dbReference type="EMBL" id="RCZC01000002">
    <property type="protein sequence ID" value="TPG55091.1"/>
    <property type="molecule type" value="Genomic_DNA"/>
</dbReference>
<sequence>MRLMNFEDYQLDGRAKYAAFVEAIRTILAALVDAHDLVPHGITGRAKDPVSLKKKLADRKIDPASAIDEVLKDLAGARIVFLTNSQVDQFRSSGAIHENFNVININEHHAVPGTATEEKLFDSTNYLVELKPDRAALPEYRRFTGMRAEIQVQTLLNHAWAEMGHDTIYKEPKLHHVDPRHLEAINERMKTVMREHLLPAGHDFDKIARDFDRIVRADASFEDTLATIETSASNDELLGAFETFDTLVMPVMADGRDVFAKVIPRLADAVERVRGSEAGTVESVFGEFPGKSGEIVARRAADLLSRGWFVDLTLSLETLIRLYAGAQSDAERKIWADAGARFADHDLDAWQAAGPAVQQAVVDGIAGLGAEQRRAARGLIVAMSAKILSCEVSGTKRGALNTVLLHNGPVGAGEPLRKVRSGAIDMLEQLLGDAEDDSTRSTILTALWSATSPPFHGGNEALRIIVMEDAARVVPIVRAMSAGWGLELRRKAEVTARNTYRNFHVVPAEMEKNEALVAAQKALLAELSALRETLNADDEFSLYKTMVGRDSVRPEGWGDSVFDHKATEAWRAERFTEIAGQAKAEDADAWISRTRRYLGEQAGSNERWPMADFIARLAELQPDIGQRFLEQMDAELSPVLVGLLKGLEAGGQRDFVWRHIARFIGEGRFLAQLVDWLRRREEADIDLLMTVADRARELREVDAVLESINSAGNIYQRVPDARLIDAVFLPSVTYLGAARMPDWIGRAWGIVDGSMVTALDEAQSRTLLDSFVGIPAIDFEADRVLAIVAGKYPDLVFGFFGTRVDRDVNGDGRRFEPIPFDIHDLGEALAKHPGRLLGTTRDWYARSPLYHVFRGGRLVGNVFPKLTAEVAEPLGNMIEKGDRDDLAFVLETLAAYDGDKGIFGLCMDVVDRLDDGDELLGRVSGVLGERGILMGHFGSVEANRAEHEHLTGWMTDPRLKVQAFASEERRRLEQWMASEQRRAERDVEQMARDWGVPEVATSADGVKGD</sequence>
<name>A0A502G0E0_9SPHN</name>
<evidence type="ECO:0000256" key="1">
    <source>
        <dbReference type="SAM" id="MobiDB-lite"/>
    </source>
</evidence>
<dbReference type="OrthoDB" id="9801824at2"/>
<comment type="caution">
    <text evidence="3">The sequence shown here is derived from an EMBL/GenBank/DDBJ whole genome shotgun (WGS) entry which is preliminary data.</text>
</comment>
<accession>A0A502G0E0</accession>
<evidence type="ECO:0000259" key="2">
    <source>
        <dbReference type="SMART" id="SM00954"/>
    </source>
</evidence>
<dbReference type="Gene3D" id="3.30.460.10">
    <property type="entry name" value="Beta Polymerase, domain 2"/>
    <property type="match status" value="1"/>
</dbReference>
<evidence type="ECO:0000313" key="4">
    <source>
        <dbReference type="Proteomes" id="UP000319931"/>
    </source>
</evidence>
<dbReference type="Proteomes" id="UP000319931">
    <property type="component" value="Unassembled WGS sequence"/>
</dbReference>
<dbReference type="PANTHER" id="PTHR41773:SF1">
    <property type="entry name" value="RELA_SPOT DOMAIN-CONTAINING PROTEIN"/>
    <property type="match status" value="1"/>
</dbReference>
<dbReference type="CDD" id="cd05399">
    <property type="entry name" value="NT_Rel-Spo_like"/>
    <property type="match status" value="1"/>
</dbReference>
<dbReference type="AlphaFoldDB" id="A0A502G0E0"/>
<proteinExistence type="predicted"/>
<dbReference type="InterPro" id="IPR007685">
    <property type="entry name" value="RelA_SpoT"/>
</dbReference>
<gene>
    <name evidence="3" type="ORF">EAH76_11000</name>
</gene>
<protein>
    <recommendedName>
        <fullName evidence="2">RelA/SpoT domain-containing protein</fullName>
    </recommendedName>
</protein>
<reference evidence="3 4" key="1">
    <citation type="journal article" date="2019" name="Environ. Microbiol.">
        <title>Species interactions and distinct microbial communities in high Arctic permafrost affected cryosols are associated with the CH4 and CO2 gas fluxes.</title>
        <authorList>
            <person name="Altshuler I."/>
            <person name="Hamel J."/>
            <person name="Turney S."/>
            <person name="Magnuson E."/>
            <person name="Levesque R."/>
            <person name="Greer C."/>
            <person name="Whyte L.G."/>
        </authorList>
    </citation>
    <scope>NUCLEOTIDE SEQUENCE [LARGE SCALE GENOMIC DNA]</scope>
    <source>
        <strain evidence="3 4">E6.1</strain>
    </source>
</reference>
<dbReference type="PANTHER" id="PTHR41773">
    <property type="entry name" value="GTP PYROPHOSPHATASE-RELATED"/>
    <property type="match status" value="1"/>
</dbReference>
<dbReference type="SUPFAM" id="SSF81301">
    <property type="entry name" value="Nucleotidyltransferase"/>
    <property type="match status" value="1"/>
</dbReference>
<keyword evidence="4" id="KW-1185">Reference proteome</keyword>
<dbReference type="Pfam" id="PF04607">
    <property type="entry name" value="RelA_SpoT"/>
    <property type="match status" value="1"/>
</dbReference>
<dbReference type="SMART" id="SM00954">
    <property type="entry name" value="RelA_SpoT"/>
    <property type="match status" value="1"/>
</dbReference>
<organism evidence="3 4">
    <name type="scientific">Sphingomonas glacialis</name>
    <dbReference type="NCBI Taxonomy" id="658225"/>
    <lineage>
        <taxon>Bacteria</taxon>
        <taxon>Pseudomonadati</taxon>
        <taxon>Pseudomonadota</taxon>
        <taxon>Alphaproteobacteria</taxon>
        <taxon>Sphingomonadales</taxon>
        <taxon>Sphingomonadaceae</taxon>
        <taxon>Sphingomonas</taxon>
    </lineage>
</organism>
<dbReference type="InterPro" id="IPR043519">
    <property type="entry name" value="NT_sf"/>
</dbReference>
<feature type="domain" description="RelA/SpoT" evidence="2">
    <location>
        <begin position="44"/>
        <end position="173"/>
    </location>
</feature>
<feature type="compositionally biased region" description="Basic and acidic residues" evidence="1">
    <location>
        <begin position="976"/>
        <end position="991"/>
    </location>
</feature>
<dbReference type="GO" id="GO:0015969">
    <property type="term" value="P:guanosine tetraphosphate metabolic process"/>
    <property type="evidence" value="ECO:0007669"/>
    <property type="project" value="InterPro"/>
</dbReference>